<feature type="domain" description="Protein HGH1 N-terminal" evidence="3">
    <location>
        <begin position="107"/>
        <end position="340"/>
    </location>
</feature>
<organism evidence="5 6">
    <name type="scientific">Lactarius akahatsu</name>
    <dbReference type="NCBI Taxonomy" id="416441"/>
    <lineage>
        <taxon>Eukaryota</taxon>
        <taxon>Fungi</taxon>
        <taxon>Dikarya</taxon>
        <taxon>Basidiomycota</taxon>
        <taxon>Agaricomycotina</taxon>
        <taxon>Agaricomycetes</taxon>
        <taxon>Russulales</taxon>
        <taxon>Russulaceae</taxon>
        <taxon>Lactarius</taxon>
    </lineage>
</organism>
<dbReference type="InterPro" id="IPR011989">
    <property type="entry name" value="ARM-like"/>
</dbReference>
<dbReference type="SUPFAM" id="SSF48371">
    <property type="entry name" value="ARM repeat"/>
    <property type="match status" value="1"/>
</dbReference>
<comment type="caution">
    <text evidence="5">The sequence shown here is derived from an EMBL/GenBank/DDBJ whole genome shotgun (WGS) entry which is preliminary data.</text>
</comment>
<dbReference type="InterPro" id="IPR007205">
    <property type="entry name" value="Protein_HGH1_N"/>
</dbReference>
<gene>
    <name evidence="5" type="ORF">EDB92DRAFT_2110826</name>
</gene>
<dbReference type="InterPro" id="IPR039717">
    <property type="entry name" value="Hgh1"/>
</dbReference>
<dbReference type="Pfam" id="PF04063">
    <property type="entry name" value="DUF383"/>
    <property type="match status" value="1"/>
</dbReference>
<evidence type="ECO:0000259" key="4">
    <source>
        <dbReference type="Pfam" id="PF04064"/>
    </source>
</evidence>
<dbReference type="Proteomes" id="UP001201163">
    <property type="component" value="Unassembled WGS sequence"/>
</dbReference>
<feature type="domain" description="Protein HGH1 C-terminal" evidence="4">
    <location>
        <begin position="346"/>
        <end position="399"/>
    </location>
</feature>
<dbReference type="Pfam" id="PF04064">
    <property type="entry name" value="DUF384"/>
    <property type="match status" value="1"/>
</dbReference>
<protein>
    <recommendedName>
        <fullName evidence="2">Protein HGH1 homolog</fullName>
    </recommendedName>
</protein>
<dbReference type="AlphaFoldDB" id="A0AAD4QHK8"/>
<dbReference type="Gene3D" id="1.25.10.10">
    <property type="entry name" value="Leucine-rich Repeat Variant"/>
    <property type="match status" value="1"/>
</dbReference>
<dbReference type="PANTHER" id="PTHR13387:SF9">
    <property type="entry name" value="PROTEIN HGH1 HOMOLOG"/>
    <property type="match status" value="1"/>
</dbReference>
<dbReference type="PANTHER" id="PTHR13387">
    <property type="entry name" value="PROTEIN HGH1 HOMOLOG"/>
    <property type="match status" value="1"/>
</dbReference>
<dbReference type="EMBL" id="JAKELL010000002">
    <property type="protein sequence ID" value="KAH9000197.1"/>
    <property type="molecule type" value="Genomic_DNA"/>
</dbReference>
<reference evidence="5" key="1">
    <citation type="submission" date="2022-01" db="EMBL/GenBank/DDBJ databases">
        <title>Comparative genomics reveals a dynamic genome evolution in the ectomycorrhizal milk-cap (Lactarius) mushrooms.</title>
        <authorList>
            <consortium name="DOE Joint Genome Institute"/>
            <person name="Lebreton A."/>
            <person name="Tang N."/>
            <person name="Kuo A."/>
            <person name="LaButti K."/>
            <person name="Drula E."/>
            <person name="Barry K."/>
            <person name="Clum A."/>
            <person name="Lipzen A."/>
            <person name="Mousain D."/>
            <person name="Ng V."/>
            <person name="Wang R."/>
            <person name="Wang X."/>
            <person name="Dai Y."/>
            <person name="Henrissat B."/>
            <person name="Grigoriev I.V."/>
            <person name="Guerin-Laguette A."/>
            <person name="Yu F."/>
            <person name="Martin F.M."/>
        </authorList>
    </citation>
    <scope>NUCLEOTIDE SEQUENCE</scope>
    <source>
        <strain evidence="5">QP</strain>
    </source>
</reference>
<accession>A0AAD4QHK8</accession>
<evidence type="ECO:0000256" key="2">
    <source>
        <dbReference type="ARBA" id="ARBA00014076"/>
    </source>
</evidence>
<evidence type="ECO:0000313" key="6">
    <source>
        <dbReference type="Proteomes" id="UP001201163"/>
    </source>
</evidence>
<dbReference type="InterPro" id="IPR007206">
    <property type="entry name" value="Protein_HGH1_C"/>
</dbReference>
<evidence type="ECO:0000313" key="5">
    <source>
        <dbReference type="EMBL" id="KAH9000197.1"/>
    </source>
</evidence>
<keyword evidence="6" id="KW-1185">Reference proteome</keyword>
<name>A0AAD4QHK8_9AGAM</name>
<evidence type="ECO:0000259" key="3">
    <source>
        <dbReference type="Pfam" id="PF04063"/>
    </source>
</evidence>
<evidence type="ECO:0000256" key="1">
    <source>
        <dbReference type="ARBA" id="ARBA00006712"/>
    </source>
</evidence>
<dbReference type="InterPro" id="IPR016024">
    <property type="entry name" value="ARM-type_fold"/>
</dbReference>
<proteinExistence type="inferred from homology"/>
<sequence length="421" mass="46746">MSQDQLRELFQFLHDKNPQVRQISLENLLPHTLKDAPNRGIFFEGLQSHTGLQSPKESTVIRDLKLLCRDNLAVAHDAFRALINLSDSPMIHPYLLEQSFLTFLVSYIVHPQATLGDLAAMLLSNLTASPRSSTALLDLRIAVLLIPSSAGSFYPTQSRAGSCAPPVPYPAGDEIYVPALSLLVDAFVQGASIDPSVPLDERPRKSQLHFLASVFANLTTSLPGRVFFLTPRPSDPLQGETAEKVEYPLAKLVVFTEHKDSIRRGGISSLIKNCAFYTQGHQAILTPESDSVIVPPSDLRAPGIDALQYILLPLAGPEDSRRRCSFLPPTKQREANAAIRLTHVETLLLLCATRWGRDYLRTHGVYEVVRALHEQETNDAVSEHVERFVNLIKRGEGPETAQDLQVDEIEEDNDDVRIEEI</sequence>
<comment type="similarity">
    <text evidence="1">Belongs to the HGH1 family.</text>
</comment>